<dbReference type="AlphaFoldDB" id="A0A285ZS09"/>
<evidence type="ECO:0000256" key="2">
    <source>
        <dbReference type="PROSITE-ProRule" id="PRU00169"/>
    </source>
</evidence>
<dbReference type="GO" id="GO:0000160">
    <property type="term" value="P:phosphorelay signal transduction system"/>
    <property type="evidence" value="ECO:0007669"/>
    <property type="project" value="InterPro"/>
</dbReference>
<feature type="modified residue" description="4-aspartylphosphate" evidence="2">
    <location>
        <position position="55"/>
    </location>
</feature>
<dbReference type="Pfam" id="PF00072">
    <property type="entry name" value="Response_reg"/>
    <property type="match status" value="1"/>
</dbReference>
<protein>
    <submittedName>
        <fullName evidence="4">Response regulator receiver domain-containing protein</fullName>
    </submittedName>
</protein>
<dbReference type="Proteomes" id="UP000219281">
    <property type="component" value="Unassembled WGS sequence"/>
</dbReference>
<dbReference type="EMBL" id="OCMT01000001">
    <property type="protein sequence ID" value="SOD12425.1"/>
    <property type="molecule type" value="Genomic_DNA"/>
</dbReference>
<dbReference type="SUPFAM" id="SSF52172">
    <property type="entry name" value="CheY-like"/>
    <property type="match status" value="1"/>
</dbReference>
<dbReference type="PANTHER" id="PTHR44591:SF3">
    <property type="entry name" value="RESPONSE REGULATORY DOMAIN-CONTAINING PROTEIN"/>
    <property type="match status" value="1"/>
</dbReference>
<dbReference type="InterPro" id="IPR011006">
    <property type="entry name" value="CheY-like_superfamily"/>
</dbReference>
<dbReference type="OrthoDB" id="1260794at2"/>
<keyword evidence="1 2" id="KW-0597">Phosphoprotein</keyword>
<dbReference type="PANTHER" id="PTHR44591">
    <property type="entry name" value="STRESS RESPONSE REGULATOR PROTEIN 1"/>
    <property type="match status" value="1"/>
</dbReference>
<evidence type="ECO:0000313" key="4">
    <source>
        <dbReference type="EMBL" id="SOD12425.1"/>
    </source>
</evidence>
<accession>A0A285ZS09</accession>
<keyword evidence="5" id="KW-1185">Reference proteome</keyword>
<dbReference type="InterPro" id="IPR050595">
    <property type="entry name" value="Bact_response_regulator"/>
</dbReference>
<sequence>MIAMKKKVVLVQDNENILEIMDHVLTEEGFDVTPSLTIDPIQNIEQIDPDVVVIDDHIPGEVTGREVVADLKNDPQTENVPVILTSTSNRLPEQAEACRADDFIEKPFDIDHMVEVVKRNAEE</sequence>
<dbReference type="PROSITE" id="PS50110">
    <property type="entry name" value="RESPONSE_REGULATORY"/>
    <property type="match status" value="1"/>
</dbReference>
<proteinExistence type="predicted"/>
<reference evidence="5" key="1">
    <citation type="submission" date="2017-09" db="EMBL/GenBank/DDBJ databases">
        <authorList>
            <person name="Varghese N."/>
            <person name="Submissions S."/>
        </authorList>
    </citation>
    <scope>NUCLEOTIDE SEQUENCE [LARGE SCALE GENOMIC DNA]</scope>
    <source>
        <strain evidence="5">CGMCC 1.12803</strain>
    </source>
</reference>
<evidence type="ECO:0000313" key="5">
    <source>
        <dbReference type="Proteomes" id="UP000219281"/>
    </source>
</evidence>
<dbReference type="SMART" id="SM00448">
    <property type="entry name" value="REC"/>
    <property type="match status" value="1"/>
</dbReference>
<evidence type="ECO:0000256" key="1">
    <source>
        <dbReference type="ARBA" id="ARBA00022553"/>
    </source>
</evidence>
<gene>
    <name evidence="4" type="ORF">SAMN06297358_0661</name>
</gene>
<dbReference type="Gene3D" id="3.40.50.2300">
    <property type="match status" value="1"/>
</dbReference>
<name>A0A285ZS09_9SPHI</name>
<feature type="domain" description="Response regulatory" evidence="3">
    <location>
        <begin position="7"/>
        <end position="121"/>
    </location>
</feature>
<organism evidence="4 5">
    <name type="scientific">Pedobacter xixiisoli</name>
    <dbReference type="NCBI Taxonomy" id="1476464"/>
    <lineage>
        <taxon>Bacteria</taxon>
        <taxon>Pseudomonadati</taxon>
        <taxon>Bacteroidota</taxon>
        <taxon>Sphingobacteriia</taxon>
        <taxon>Sphingobacteriales</taxon>
        <taxon>Sphingobacteriaceae</taxon>
        <taxon>Pedobacter</taxon>
    </lineage>
</organism>
<dbReference type="InterPro" id="IPR001789">
    <property type="entry name" value="Sig_transdc_resp-reg_receiver"/>
</dbReference>
<evidence type="ECO:0000259" key="3">
    <source>
        <dbReference type="PROSITE" id="PS50110"/>
    </source>
</evidence>